<dbReference type="EMBL" id="WMEZ01000001">
    <property type="protein sequence ID" value="MYL47942.1"/>
    <property type="molecule type" value="Genomic_DNA"/>
</dbReference>
<gene>
    <name evidence="3" type="ORF">GLV98_00505</name>
</gene>
<sequence>MHDPKDTVENHKTQKAPEHGDEIEQVHVDDHEEPSTEQVLNEAFEEIQDHDLRQEPGNSEARASDFDDVVTVDDHGRESDQPVYGDSYEEEFAQEAAVGPIDEPMNNEEKETTMEEEEDVKVGMGWLGLSAAILSFFFAPLILGAAGIVLGIIGKRRGADTLGNMAIIVSIVSIAFSLFFAPMYNLI</sequence>
<dbReference type="PANTHER" id="PTHR40040">
    <property type="entry name" value="SMALL HYDROPHOBIC PROTEIN-RELATED"/>
    <property type="match status" value="1"/>
</dbReference>
<accession>A0A845DZ48</accession>
<dbReference type="PANTHER" id="PTHR40040:SF1">
    <property type="entry name" value="MEMBRANE PROTEIN"/>
    <property type="match status" value="1"/>
</dbReference>
<evidence type="ECO:0008006" key="5">
    <source>
        <dbReference type="Google" id="ProtNLM"/>
    </source>
</evidence>
<comment type="caution">
    <text evidence="3">The sequence shown here is derived from an EMBL/GenBank/DDBJ whole genome shotgun (WGS) entry which is preliminary data.</text>
</comment>
<proteinExistence type="predicted"/>
<dbReference type="RefSeq" id="WP_160911026.1">
    <property type="nucleotide sequence ID" value="NZ_WMEZ01000001.1"/>
</dbReference>
<evidence type="ECO:0000313" key="4">
    <source>
        <dbReference type="Proteomes" id="UP000447393"/>
    </source>
</evidence>
<protein>
    <recommendedName>
        <fullName evidence="5">DUF4190 domain-containing protein</fullName>
    </recommendedName>
</protein>
<keyword evidence="2" id="KW-0472">Membrane</keyword>
<keyword evidence="2" id="KW-1133">Transmembrane helix</keyword>
<feature type="transmembrane region" description="Helical" evidence="2">
    <location>
        <begin position="165"/>
        <end position="184"/>
    </location>
</feature>
<feature type="region of interest" description="Disordered" evidence="1">
    <location>
        <begin position="1"/>
        <end position="86"/>
    </location>
</feature>
<name>A0A845DZ48_9BACI</name>
<evidence type="ECO:0000256" key="2">
    <source>
        <dbReference type="SAM" id="Phobius"/>
    </source>
</evidence>
<feature type="transmembrane region" description="Helical" evidence="2">
    <location>
        <begin position="126"/>
        <end position="153"/>
    </location>
</feature>
<keyword evidence="2" id="KW-0812">Transmembrane</keyword>
<feature type="compositionally biased region" description="Basic and acidic residues" evidence="1">
    <location>
        <begin position="1"/>
        <end position="34"/>
    </location>
</feature>
<evidence type="ECO:0000313" key="3">
    <source>
        <dbReference type="EMBL" id="MYL47942.1"/>
    </source>
</evidence>
<dbReference type="OrthoDB" id="2943217at2"/>
<evidence type="ECO:0000256" key="1">
    <source>
        <dbReference type="SAM" id="MobiDB-lite"/>
    </source>
</evidence>
<dbReference type="Proteomes" id="UP000447393">
    <property type="component" value="Unassembled WGS sequence"/>
</dbReference>
<dbReference type="AlphaFoldDB" id="A0A845DZ48"/>
<reference evidence="3 4" key="1">
    <citation type="submission" date="2019-11" db="EMBL/GenBank/DDBJ databases">
        <title>Genome sequences of 17 halophilic strains isolated from different environments.</title>
        <authorList>
            <person name="Furrow R.E."/>
        </authorList>
    </citation>
    <scope>NUCLEOTIDE SEQUENCE [LARGE SCALE GENOMIC DNA]</scope>
    <source>
        <strain evidence="3 4">22505_10_Sand</strain>
    </source>
</reference>
<dbReference type="InterPro" id="IPR055338">
    <property type="entry name" value="YqfX-like"/>
</dbReference>
<organism evidence="3 4">
    <name type="scientific">Halobacillus litoralis</name>
    <dbReference type="NCBI Taxonomy" id="45668"/>
    <lineage>
        <taxon>Bacteria</taxon>
        <taxon>Bacillati</taxon>
        <taxon>Bacillota</taxon>
        <taxon>Bacilli</taxon>
        <taxon>Bacillales</taxon>
        <taxon>Bacillaceae</taxon>
        <taxon>Halobacillus</taxon>
    </lineage>
</organism>